<organism evidence="1 2">
    <name type="scientific">Chitinophaga filiformis</name>
    <name type="common">Myxococcus filiformis</name>
    <name type="synonym">Flexibacter filiformis</name>
    <dbReference type="NCBI Taxonomy" id="104663"/>
    <lineage>
        <taxon>Bacteria</taxon>
        <taxon>Pseudomonadati</taxon>
        <taxon>Bacteroidota</taxon>
        <taxon>Chitinophagia</taxon>
        <taxon>Chitinophagales</taxon>
        <taxon>Chitinophagaceae</taxon>
        <taxon>Chitinophaga</taxon>
    </lineage>
</organism>
<proteinExistence type="predicted"/>
<dbReference type="EMBL" id="CP095855">
    <property type="protein sequence ID" value="UPK68135.1"/>
    <property type="molecule type" value="Genomic_DNA"/>
</dbReference>
<gene>
    <name evidence="1" type="ORF">MYF79_24585</name>
</gene>
<evidence type="ECO:0000313" key="2">
    <source>
        <dbReference type="Proteomes" id="UP000830198"/>
    </source>
</evidence>
<accession>A0ABY4HWH4</accession>
<name>A0ABY4HWH4_CHIFI</name>
<reference evidence="1 2" key="1">
    <citation type="submission" date="2022-04" db="EMBL/GenBank/DDBJ databases">
        <title>The arsenic-methylating capacity of Chitinophaga filiformis YT5 during chitin decomposition.</title>
        <authorList>
            <person name="Chen G."/>
            <person name="Liang Y."/>
        </authorList>
    </citation>
    <scope>NUCLEOTIDE SEQUENCE [LARGE SCALE GENOMIC DNA]</scope>
    <source>
        <strain evidence="1 2">YT5</strain>
    </source>
</reference>
<dbReference type="Proteomes" id="UP000830198">
    <property type="component" value="Chromosome"/>
</dbReference>
<sequence>MFILKCKIIIGKYKMVAATAVKIKRSIYSYVDTASITLPASARLKDNAANVPASVSTSANFKEGDMVEIWLGYDNEADLHLEFSGFVKRVNATMPCVIECEGYSWQLSRKNVHWSTGKTPEKLKSLLSKVVEGTDITLSKDIPDMEVQQISEGDISGTEVLEWLKKNLYLTVCFAGKELYAGLAYLDMKDKGKIKYRVGWNLVKDNELKFRKADDIKLLVKMISFNNRNEAVKAEAGDSNGAIRTIFAQHNTPASELKKMAEKNVKELRYDGYEGKVTGFLEPFALPGYSVVLQDPNYSEREGTYLIESTEVNFGSGGGRRICEIGPKISK</sequence>
<dbReference type="RefSeq" id="WP_247810476.1">
    <property type="nucleotide sequence ID" value="NZ_CP095855.1"/>
</dbReference>
<evidence type="ECO:0000313" key="1">
    <source>
        <dbReference type="EMBL" id="UPK68135.1"/>
    </source>
</evidence>
<evidence type="ECO:0008006" key="3">
    <source>
        <dbReference type="Google" id="ProtNLM"/>
    </source>
</evidence>
<protein>
    <recommendedName>
        <fullName evidence="3">Phage protein D</fullName>
    </recommendedName>
</protein>
<keyword evidence="2" id="KW-1185">Reference proteome</keyword>